<dbReference type="InterPro" id="IPR021005">
    <property type="entry name" value="Znf_CGNR"/>
</dbReference>
<dbReference type="RefSeq" id="WP_089205055.1">
    <property type="nucleotide sequence ID" value="NZ_FZOD01000001.1"/>
</dbReference>
<dbReference type="Pfam" id="PF11706">
    <property type="entry name" value="zf-CGNR"/>
    <property type="match status" value="1"/>
</dbReference>
<dbReference type="Proteomes" id="UP000198282">
    <property type="component" value="Unassembled WGS sequence"/>
</dbReference>
<evidence type="ECO:0000313" key="2">
    <source>
        <dbReference type="EMBL" id="SNR88837.1"/>
    </source>
</evidence>
<dbReference type="AlphaFoldDB" id="A0A238ZZL5"/>
<dbReference type="SUPFAM" id="SSF160904">
    <property type="entry name" value="Jann2411-like"/>
    <property type="match status" value="1"/>
</dbReference>
<dbReference type="Pfam" id="PF07336">
    <property type="entry name" value="ABATE"/>
    <property type="match status" value="1"/>
</dbReference>
<dbReference type="PANTHER" id="PTHR35525">
    <property type="entry name" value="BLL6575 PROTEIN"/>
    <property type="match status" value="1"/>
</dbReference>
<accession>A0A238ZZL5</accession>
<dbReference type="PANTHER" id="PTHR35525:SF3">
    <property type="entry name" value="BLL6575 PROTEIN"/>
    <property type="match status" value="1"/>
</dbReference>
<dbReference type="EMBL" id="FZOD01000001">
    <property type="protein sequence ID" value="SNR88837.1"/>
    <property type="molecule type" value="Genomic_DNA"/>
</dbReference>
<evidence type="ECO:0000259" key="1">
    <source>
        <dbReference type="Pfam" id="PF11706"/>
    </source>
</evidence>
<sequence length="166" mass="18586">MTPDGIVLALLNSRPVIDGTPQDALADDAEGRRWLRTHGGRGSEGELRFTRRARDLLDRVVRGTAPAPTLAEVVARAHQVPHLDVDGLRWELVVDEDERFAVEVILAWDELRRSAPGRLRACANPECALFLLDRSHANRARWCSMAICGNRMKARRHHERTRTAGG</sequence>
<dbReference type="InterPro" id="IPR023286">
    <property type="entry name" value="ABATE_dom_sf"/>
</dbReference>
<reference evidence="2 3" key="1">
    <citation type="submission" date="2017-06" db="EMBL/GenBank/DDBJ databases">
        <authorList>
            <person name="Kim H.J."/>
            <person name="Triplett B.A."/>
        </authorList>
    </citation>
    <scope>NUCLEOTIDE SEQUENCE [LARGE SCALE GENOMIC DNA]</scope>
    <source>
        <strain evidence="2 3">CGMCC 4.2132</strain>
    </source>
</reference>
<evidence type="ECO:0000313" key="3">
    <source>
        <dbReference type="Proteomes" id="UP000198282"/>
    </source>
</evidence>
<dbReference type="OrthoDB" id="3211108at2"/>
<protein>
    <submittedName>
        <fullName evidence="2">Putative stress-induced transcription regulator</fullName>
    </submittedName>
</protein>
<dbReference type="Gene3D" id="1.10.3300.10">
    <property type="entry name" value="Jann2411-like domain"/>
    <property type="match status" value="1"/>
</dbReference>
<keyword evidence="3" id="KW-1185">Reference proteome</keyword>
<name>A0A238ZZL5_9ACTN</name>
<proteinExistence type="predicted"/>
<feature type="domain" description="Zinc finger CGNR" evidence="1">
    <location>
        <begin position="118"/>
        <end position="160"/>
    </location>
</feature>
<dbReference type="InterPro" id="IPR010852">
    <property type="entry name" value="ABATE"/>
</dbReference>
<gene>
    <name evidence="2" type="ORF">SAMN05216276_100131</name>
</gene>
<organism evidence="2 3">
    <name type="scientific">Streptosporangium subroseum</name>
    <dbReference type="NCBI Taxonomy" id="106412"/>
    <lineage>
        <taxon>Bacteria</taxon>
        <taxon>Bacillati</taxon>
        <taxon>Actinomycetota</taxon>
        <taxon>Actinomycetes</taxon>
        <taxon>Streptosporangiales</taxon>
        <taxon>Streptosporangiaceae</taxon>
        <taxon>Streptosporangium</taxon>
    </lineage>
</organism>